<organism evidence="2 3">
    <name type="scientific">Saccharomonospora glauca K62</name>
    <dbReference type="NCBI Taxonomy" id="928724"/>
    <lineage>
        <taxon>Bacteria</taxon>
        <taxon>Bacillati</taxon>
        <taxon>Actinomycetota</taxon>
        <taxon>Actinomycetes</taxon>
        <taxon>Pseudonocardiales</taxon>
        <taxon>Pseudonocardiaceae</taxon>
        <taxon>Saccharomonospora</taxon>
    </lineage>
</organism>
<dbReference type="Proteomes" id="UP000005087">
    <property type="component" value="Chromosome"/>
</dbReference>
<dbReference type="STRING" id="928724.SacglDRAFT_03081"/>
<dbReference type="PROSITE" id="PS50801">
    <property type="entry name" value="STAS"/>
    <property type="match status" value="1"/>
</dbReference>
<keyword evidence="3" id="KW-1185">Reference proteome</keyword>
<feature type="domain" description="STAS" evidence="1">
    <location>
        <begin position="18"/>
        <end position="116"/>
    </location>
</feature>
<dbReference type="EMBL" id="CM001484">
    <property type="protein sequence ID" value="EIE99947.1"/>
    <property type="molecule type" value="Genomic_DNA"/>
</dbReference>
<dbReference type="InterPro" id="IPR002645">
    <property type="entry name" value="STAS_dom"/>
</dbReference>
<reference evidence="2 3" key="1">
    <citation type="submission" date="2011-09" db="EMBL/GenBank/DDBJ databases">
        <authorList>
            <consortium name="US DOE Joint Genome Institute (JGI-PGF)"/>
            <person name="Lucas S."/>
            <person name="Han J."/>
            <person name="Lapidus A."/>
            <person name="Cheng J.-F."/>
            <person name="Goodwin L."/>
            <person name="Pitluck S."/>
            <person name="Peters L."/>
            <person name="Land M.L."/>
            <person name="Hauser L."/>
            <person name="Brambilla E."/>
            <person name="Klenk H.-P."/>
            <person name="Woyke T.J."/>
        </authorList>
    </citation>
    <scope>NUCLEOTIDE SEQUENCE [LARGE SCALE GENOMIC DNA]</scope>
    <source>
        <strain evidence="2 3">K62</strain>
    </source>
</reference>
<dbReference type="RefSeq" id="WP_005465646.1">
    <property type="nucleotide sequence ID" value="NZ_CM001484.1"/>
</dbReference>
<dbReference type="Gene3D" id="3.30.750.24">
    <property type="entry name" value="STAS domain"/>
    <property type="match status" value="1"/>
</dbReference>
<evidence type="ECO:0000259" key="1">
    <source>
        <dbReference type="PROSITE" id="PS50801"/>
    </source>
</evidence>
<protein>
    <submittedName>
        <fullName evidence="2">Anti-anti-sigma regulatory factor (Antagonist of anti-sigma factor)</fullName>
    </submittedName>
</protein>
<dbReference type="Pfam" id="PF01740">
    <property type="entry name" value="STAS"/>
    <property type="match status" value="1"/>
</dbReference>
<accession>I1D4S3</accession>
<evidence type="ECO:0000313" key="2">
    <source>
        <dbReference type="EMBL" id="EIE99947.1"/>
    </source>
</evidence>
<dbReference type="HOGENOM" id="CLU_115403_3_1_11"/>
<name>I1D4S3_9PSEU</name>
<dbReference type="CDD" id="cd07043">
    <property type="entry name" value="STAS_anti-anti-sigma_factors"/>
    <property type="match status" value="1"/>
</dbReference>
<dbReference type="GO" id="GO:0043856">
    <property type="term" value="F:anti-sigma factor antagonist activity"/>
    <property type="evidence" value="ECO:0007669"/>
    <property type="project" value="TreeGrafter"/>
</dbReference>
<dbReference type="SUPFAM" id="SSF52091">
    <property type="entry name" value="SpoIIaa-like"/>
    <property type="match status" value="1"/>
</dbReference>
<dbReference type="InterPro" id="IPR036513">
    <property type="entry name" value="STAS_dom_sf"/>
</dbReference>
<reference evidence="3" key="2">
    <citation type="submission" date="2012-01" db="EMBL/GenBank/DDBJ databases">
        <title>Noncontiguous Finished sequence of chromosome of Saccharomonospora glauca K62.</title>
        <authorList>
            <consortium name="US DOE Joint Genome Institute"/>
            <person name="Lucas S."/>
            <person name="Han J."/>
            <person name="Lapidus A."/>
            <person name="Cheng J.-F."/>
            <person name="Goodwin L."/>
            <person name="Pitluck S."/>
            <person name="Peters L."/>
            <person name="Mikhailova N."/>
            <person name="Held B."/>
            <person name="Detter J.C."/>
            <person name="Han C."/>
            <person name="Tapia R."/>
            <person name="Land M."/>
            <person name="Hauser L."/>
            <person name="Kyrpides N."/>
            <person name="Ivanova N."/>
            <person name="Pagani I."/>
            <person name="Brambilla E.-M."/>
            <person name="Klenk H.-P."/>
            <person name="Woyke T."/>
        </authorList>
    </citation>
    <scope>NUCLEOTIDE SEQUENCE [LARGE SCALE GENOMIC DNA]</scope>
    <source>
        <strain evidence="3">K62</strain>
    </source>
</reference>
<evidence type="ECO:0000313" key="3">
    <source>
        <dbReference type="Proteomes" id="UP000005087"/>
    </source>
</evidence>
<dbReference type="OrthoDB" id="5194587at2"/>
<dbReference type="PANTHER" id="PTHR33495:SF13">
    <property type="entry name" value="ANTI-SIGMA-F FACTOR ANTAGONIST RSFB"/>
    <property type="match status" value="1"/>
</dbReference>
<dbReference type="AlphaFoldDB" id="I1D4S3"/>
<sequence length="124" mass="13335">MVCTKDDVEVRVDRPVVGLVVVRVIGEVDLLGAPILRRRVEAALPGARALVVDLSDTTFFGAAGLSVLVHTSALAERFRVRWALVCPSVILRLVRITNLDRELPVCRDFGEAVLAATAPSAAFS</sequence>
<proteinExistence type="predicted"/>
<dbReference type="PANTHER" id="PTHR33495">
    <property type="entry name" value="ANTI-SIGMA FACTOR ANTAGONIST TM_1081-RELATED-RELATED"/>
    <property type="match status" value="1"/>
</dbReference>
<dbReference type="eggNOG" id="COG1366">
    <property type="taxonomic scope" value="Bacteria"/>
</dbReference>
<gene>
    <name evidence="2" type="ORF">SacglDRAFT_03081</name>
</gene>